<name>A0AAE0BCG9_9CHLO</name>
<dbReference type="AlphaFoldDB" id="A0AAE0BCG9"/>
<evidence type="ECO:0000313" key="2">
    <source>
        <dbReference type="Proteomes" id="UP001190700"/>
    </source>
</evidence>
<accession>A0AAE0BCG9</accession>
<dbReference type="Proteomes" id="UP001190700">
    <property type="component" value="Unassembled WGS sequence"/>
</dbReference>
<comment type="caution">
    <text evidence="1">The sequence shown here is derived from an EMBL/GenBank/DDBJ whole genome shotgun (WGS) entry which is preliminary data.</text>
</comment>
<reference evidence="1 2" key="1">
    <citation type="journal article" date="2015" name="Genome Biol. Evol.">
        <title>Comparative Genomics of a Bacterivorous Green Alga Reveals Evolutionary Causalities and Consequences of Phago-Mixotrophic Mode of Nutrition.</title>
        <authorList>
            <person name="Burns J.A."/>
            <person name="Paasch A."/>
            <person name="Narechania A."/>
            <person name="Kim E."/>
        </authorList>
    </citation>
    <scope>NUCLEOTIDE SEQUENCE [LARGE SCALE GENOMIC DNA]</scope>
    <source>
        <strain evidence="1 2">PLY_AMNH</strain>
    </source>
</reference>
<evidence type="ECO:0000313" key="1">
    <source>
        <dbReference type="EMBL" id="KAK3233445.1"/>
    </source>
</evidence>
<organism evidence="1 2">
    <name type="scientific">Cymbomonas tetramitiformis</name>
    <dbReference type="NCBI Taxonomy" id="36881"/>
    <lineage>
        <taxon>Eukaryota</taxon>
        <taxon>Viridiplantae</taxon>
        <taxon>Chlorophyta</taxon>
        <taxon>Pyramimonadophyceae</taxon>
        <taxon>Pyramimonadales</taxon>
        <taxon>Pyramimonadaceae</taxon>
        <taxon>Cymbomonas</taxon>
    </lineage>
</organism>
<keyword evidence="2" id="KW-1185">Reference proteome</keyword>
<proteinExistence type="predicted"/>
<gene>
    <name evidence="1" type="ORF">CYMTET_56259</name>
</gene>
<protein>
    <submittedName>
        <fullName evidence="1">Uncharacterized protein</fullName>
    </submittedName>
</protein>
<sequence>MSGWRCMTGVITVSSQGPALDVRVALQDGHTQVACVLGGPSSLRAGAGPWAAAESSKKLLFCIAAGGTVREVGVFVKWTLRKSEDVKKSRHEALMTCPRPLTWSQKKLDLVAYAAISPYVQNPATPKNRTQLYDLSTDKQTPDLTESGVLLAETSDLTEGDVLLAATPDLTESGVLLAETSDLTEGDVLLAETPDLTESGVLLAETPDLTEGDVLLAETELPSSGNRQNQADFSKPLLFLGLQFKGMEGPHEGGQFKGDHDVDNFFQYQKVQMVEARWCLDVTHITKEKSVDEVREHLRKKLVAAMKTGAVLWLRMGSTAVDFKNVFCHPDYFPTTLFCPELFTQKVEYLKVVRPEDTKDTSGVFVLRKKFSVLVTSSFKLQVVEDYLKDALPNFEGMAIVDVIPHSISGELQDFDDLDGKRVGAMESNIDKWKASPGIKSYDLPFSKECLEISPATQCAKHRGALQNIF</sequence>
<dbReference type="EMBL" id="LGRX02035711">
    <property type="protein sequence ID" value="KAK3233445.1"/>
    <property type="molecule type" value="Genomic_DNA"/>
</dbReference>